<comment type="caution">
    <text evidence="7">The sequence shown here is derived from an EMBL/GenBank/DDBJ whole genome shotgun (WGS) entry which is preliminary data.</text>
</comment>
<dbReference type="PROSITE" id="PS50096">
    <property type="entry name" value="IQ"/>
    <property type="match status" value="2"/>
</dbReference>
<reference evidence="7 8" key="1">
    <citation type="submission" date="2024-04" db="EMBL/GenBank/DDBJ databases">
        <title>genome sequences of Mucor flavus KT1a and Helicostylum pulchrum KT1b strains isolated from the surface of a dry-aged beef.</title>
        <authorList>
            <person name="Toyotome T."/>
            <person name="Hosono M."/>
            <person name="Torimaru M."/>
            <person name="Fukuda K."/>
            <person name="Mikami N."/>
        </authorList>
    </citation>
    <scope>NUCLEOTIDE SEQUENCE [LARGE SCALE GENOMIC DNA]</scope>
    <source>
        <strain evidence="7 8">KT1a</strain>
    </source>
</reference>
<dbReference type="Pfam" id="PF00612">
    <property type="entry name" value="IQ"/>
    <property type="match status" value="1"/>
</dbReference>
<keyword evidence="2" id="KW-0723">Serine/threonine-protein kinase</keyword>
<dbReference type="Pfam" id="PF00069">
    <property type="entry name" value="Pkinase"/>
    <property type="match status" value="1"/>
</dbReference>
<protein>
    <recommendedName>
        <fullName evidence="1">mitogen-activated protein kinase</fullName>
        <ecNumber evidence="1">2.7.11.24</ecNumber>
    </recommendedName>
</protein>
<dbReference type="SMART" id="SM00033">
    <property type="entry name" value="CH"/>
    <property type="match status" value="1"/>
</dbReference>
<dbReference type="SUPFAM" id="SSF48350">
    <property type="entry name" value="GTPase activation domain, GAP"/>
    <property type="match status" value="1"/>
</dbReference>
<evidence type="ECO:0000259" key="6">
    <source>
        <dbReference type="PROSITE" id="PS50021"/>
    </source>
</evidence>
<feature type="region of interest" description="Disordered" evidence="3">
    <location>
        <begin position="1528"/>
        <end position="1556"/>
    </location>
</feature>
<keyword evidence="8" id="KW-1185">Reference proteome</keyword>
<dbReference type="PANTHER" id="PTHR14149">
    <property type="entry name" value="RAS GTPASE-ACTIVATING PROTEIN WITH IQ MOTIF"/>
    <property type="match status" value="1"/>
</dbReference>
<dbReference type="InterPro" id="IPR008936">
    <property type="entry name" value="Rho_GTPase_activation_prot"/>
</dbReference>
<keyword evidence="2" id="KW-0808">Transferase</keyword>
<dbReference type="Pfam" id="PF00307">
    <property type="entry name" value="CH"/>
    <property type="match status" value="1"/>
</dbReference>
<evidence type="ECO:0000256" key="3">
    <source>
        <dbReference type="SAM" id="MobiDB-lite"/>
    </source>
</evidence>
<evidence type="ECO:0000256" key="1">
    <source>
        <dbReference type="ARBA" id="ARBA00012411"/>
    </source>
</evidence>
<dbReference type="Gene3D" id="3.30.200.20">
    <property type="entry name" value="Phosphorylase Kinase, domain 1"/>
    <property type="match status" value="1"/>
</dbReference>
<dbReference type="Pfam" id="PF00616">
    <property type="entry name" value="RasGAP"/>
    <property type="match status" value="1"/>
</dbReference>
<dbReference type="PROSITE" id="PS50011">
    <property type="entry name" value="PROTEIN_KINASE_DOM"/>
    <property type="match status" value="1"/>
</dbReference>
<dbReference type="Gene3D" id="1.10.510.10">
    <property type="entry name" value="Transferase(Phosphotransferase) domain 1"/>
    <property type="match status" value="1"/>
</dbReference>
<dbReference type="SMART" id="SM00323">
    <property type="entry name" value="RasGAP"/>
    <property type="match status" value="1"/>
</dbReference>
<dbReference type="PROSITE" id="PS50018">
    <property type="entry name" value="RAS_GTPASE_ACTIV_2"/>
    <property type="match status" value="1"/>
</dbReference>
<evidence type="ECO:0000256" key="2">
    <source>
        <dbReference type="ARBA" id="ARBA00022527"/>
    </source>
</evidence>
<keyword evidence="2" id="KW-0418">Kinase</keyword>
<dbReference type="InterPro" id="IPR001936">
    <property type="entry name" value="RasGAP_dom"/>
</dbReference>
<dbReference type="Gene3D" id="1.10.418.10">
    <property type="entry name" value="Calponin-like domain"/>
    <property type="match status" value="1"/>
</dbReference>
<evidence type="ECO:0000313" key="8">
    <source>
        <dbReference type="Proteomes" id="UP001473302"/>
    </source>
</evidence>
<dbReference type="PROSITE" id="PS00509">
    <property type="entry name" value="RAS_GTPASE_ACTIV_1"/>
    <property type="match status" value="1"/>
</dbReference>
<gene>
    <name evidence="7" type="ORF">MFLAVUS_000251</name>
</gene>
<feature type="domain" description="Calponin-homology (CH)" evidence="6">
    <location>
        <begin position="69"/>
        <end position="175"/>
    </location>
</feature>
<dbReference type="PROSITE" id="PS01351">
    <property type="entry name" value="MAPK"/>
    <property type="match status" value="1"/>
</dbReference>
<dbReference type="Proteomes" id="UP001473302">
    <property type="component" value="Unassembled WGS sequence"/>
</dbReference>
<feature type="domain" description="Protein kinase" evidence="4">
    <location>
        <begin position="1180"/>
        <end position="1483"/>
    </location>
</feature>
<dbReference type="InterPro" id="IPR011009">
    <property type="entry name" value="Kinase-like_dom_sf"/>
</dbReference>
<dbReference type="EC" id="2.7.11.24" evidence="1"/>
<dbReference type="InterPro" id="IPR000593">
    <property type="entry name" value="RasGAP_C"/>
</dbReference>
<dbReference type="PROSITE" id="PS50021">
    <property type="entry name" value="CH"/>
    <property type="match status" value="1"/>
</dbReference>
<dbReference type="PROSITE" id="PS00108">
    <property type="entry name" value="PROTEIN_KINASE_ST"/>
    <property type="match status" value="1"/>
</dbReference>
<dbReference type="InterPro" id="IPR003527">
    <property type="entry name" value="MAP_kinase_CS"/>
</dbReference>
<sequence length="1647" mass="189766">MATEPNPLKRLSVMAGKKGLTDLHIPTITEDAQDVVGMQGRIRLQKNDKAQNSQWMDKQRNNLLAYEYLCHIGEAKEWIEDCLQYEIDPIIKLEESMRNGIVLAKLADWFSPGIVRKIFQDSKLQFRHSDNINYFFDALKVVRLPQIFWFELTDLYEKKNIPKVIYCIHALRRNLAPNIKNLLGQLQFTNEELSLTQRHLDSSGITMPNFMNIGSSLRRELNESDDEDDHCGFKPTFGFDSMLNNYGRTIQTPDLIIEEEESDSEFSHSSVTEDGKSIFGIMTINTHISVDYQSYWCQEENRDKLVTCQSIARTWLARKEFGFIKNTHRSNDFNNQIARIQAHVRGNSTRAGIAERKKMFLSQEQFIIKLQCISRGCLARLKYQQTIDYYRAHIDKIIKVQTFVKNKLLGNAYKKLTTDSNPSISTVKSFIHLLDDSDLDFDRELALEDMRQQVIEHIRENNQLDSHINVLDIQIALFLKNAISIDEVLKHSGAFKKKKEQQRIMNHLADKNTRSNPFTFSSIDKDSRKRLELFQQLVYTLQTEPKYLARLLSMTNRQDLGVHSSHKLIESTVLSLFGYATNAREEFLLINLCKYCIAEEMKDVESTQEFMRGNYTFMKLVVQTNRGAKEREFFRSLLNPLVNEVVHNDFLDLETDPVSIYHKAINDEESRTGMPSNRPHAVTSQEALSDSEVRDTFVIHLRNLREITEQFFTAVTSTVDSVPYGIRVVARELRLILEENFSNEPHERIIRIIGNFIYYRYLNPAIVAPEQYDVIDAVINPIQRKNLAEVSKMLQHISSGAVFEDSHDIFLAPLNEYVADASLRFSEWFLELTNVEDPESYFGMHALTDQTNTHKPIVYLSPNELFHLHYTLQSNLDSIEPEGAGLLHDICNEIGPSAYHPDIELPESMVCLTLTNHCDDIPLDPTARLQQLLVDTKRLVIYVIKIQSGKDLAYIFQESITTEHERNWSHFKSQEFLEGPDDKIVVTKRRHLKLGQSEPPLDLQSITFFQLKSIANRLVVHLERCKVIASNNAYQDVINMIARDITGKNTRRLQRDRELSRMKLTLSHLKEKKDYLHEQGNSYEGYLNSCMTAMATKRGLVPKFGSYKYTAKQLHERNVILELIGIPKRHYDRIPIILSMDQAGIITIEGSYSGWPMSSVQVDMRYEELLQTQFEGVQTVTVLDGMAKVNVNLLIYLINKNALNVNTNEVVAIKKCRHIFDKKLITKRCLREMKLLQHLNGHPRIIDLKAMDIVDPRTFNEVYLIQSCCDTTMADIIHSKLELEAVHYQWFMYQLFSGLKYIHSANVLHRDLKPANILVNENCDLRICDFGMARGFVNPSDHIETKYMTHYVVTRWYRAPEIMLSRNTYDKSIDLWSVGCILAELLGRKVLFKGTDYVDQLHKIVGILGLPEDTSFWDNSSSVTEYIKNLRDESGLPPPTEPIDFRVVFPNAPIEALDLLRNLLCLDPAKRMTADGGLDHQFVATVRDPAEEVECLLPFDFESFELIESEHVLRQCIIEEVMRSKGLDENSLRHQSTSSINSQPSRRYTGSSLSTPSSAFVTETNLNAIHAAQQGNHVLQPTHDSNQLQFMVMEPNHFVGEPEDMDEDDMKLMDSDDSGIHVGKRRTLVGPSNADYNALERHLSKDW</sequence>
<evidence type="ECO:0000313" key="7">
    <source>
        <dbReference type="EMBL" id="GAA5806903.1"/>
    </source>
</evidence>
<proteinExistence type="predicted"/>
<dbReference type="InterPro" id="IPR000048">
    <property type="entry name" value="IQ_motif_EF-hand-BS"/>
</dbReference>
<dbReference type="InterPro" id="IPR036872">
    <property type="entry name" value="CH_dom_sf"/>
</dbReference>
<dbReference type="SUPFAM" id="SSF56112">
    <property type="entry name" value="Protein kinase-like (PK-like)"/>
    <property type="match status" value="1"/>
</dbReference>
<dbReference type="Gene3D" id="1.10.506.10">
    <property type="entry name" value="GTPase Activation - p120gap, domain 1"/>
    <property type="match status" value="1"/>
</dbReference>
<evidence type="ECO:0000259" key="5">
    <source>
        <dbReference type="PROSITE" id="PS50018"/>
    </source>
</evidence>
<feature type="domain" description="Ras-GAP" evidence="5">
    <location>
        <begin position="571"/>
        <end position="799"/>
    </location>
</feature>
<dbReference type="CDD" id="cd21206">
    <property type="entry name" value="CH_IQGAP"/>
    <property type="match status" value="1"/>
</dbReference>
<dbReference type="SUPFAM" id="SSF143885">
    <property type="entry name" value="RGC domain-like"/>
    <property type="match status" value="1"/>
</dbReference>
<dbReference type="SUPFAM" id="SSF47576">
    <property type="entry name" value="Calponin-homology domain, CH-domain"/>
    <property type="match status" value="1"/>
</dbReference>
<organism evidence="7 8">
    <name type="scientific">Mucor flavus</name>
    <dbReference type="NCBI Taxonomy" id="439312"/>
    <lineage>
        <taxon>Eukaryota</taxon>
        <taxon>Fungi</taxon>
        <taxon>Fungi incertae sedis</taxon>
        <taxon>Mucoromycota</taxon>
        <taxon>Mucoromycotina</taxon>
        <taxon>Mucoromycetes</taxon>
        <taxon>Mucorales</taxon>
        <taxon>Mucorineae</taxon>
        <taxon>Mucoraceae</taxon>
        <taxon>Mucor</taxon>
    </lineage>
</organism>
<dbReference type="InterPro" id="IPR023152">
    <property type="entry name" value="RasGAP_CS"/>
</dbReference>
<dbReference type="InterPro" id="IPR001715">
    <property type="entry name" value="CH_dom"/>
</dbReference>
<dbReference type="SMART" id="SM00220">
    <property type="entry name" value="S_TKc"/>
    <property type="match status" value="1"/>
</dbReference>
<dbReference type="InterPro" id="IPR000719">
    <property type="entry name" value="Prot_kinase_dom"/>
</dbReference>
<dbReference type="InterPro" id="IPR008271">
    <property type="entry name" value="Ser/Thr_kinase_AS"/>
</dbReference>
<dbReference type="PANTHER" id="PTHR14149:SF14">
    <property type="entry name" value="CALPONIN-HOMOLOGY (CH) DOMAIN-CONTAINING PROTEIN"/>
    <property type="match status" value="1"/>
</dbReference>
<name>A0ABP9YJ74_9FUNG</name>
<dbReference type="EMBL" id="BAABUK010000002">
    <property type="protein sequence ID" value="GAA5806903.1"/>
    <property type="molecule type" value="Genomic_DNA"/>
</dbReference>
<feature type="compositionally biased region" description="Polar residues" evidence="3">
    <location>
        <begin position="1533"/>
        <end position="1556"/>
    </location>
</feature>
<evidence type="ECO:0000259" key="4">
    <source>
        <dbReference type="PROSITE" id="PS50011"/>
    </source>
</evidence>
<accession>A0ABP9YJ74</accession>
<dbReference type="Pfam" id="PF03836">
    <property type="entry name" value="RasGAP_C"/>
    <property type="match status" value="1"/>
</dbReference>